<evidence type="ECO:0000256" key="2">
    <source>
        <dbReference type="ARBA" id="ARBA00022729"/>
    </source>
</evidence>
<dbReference type="SUPFAM" id="SSF53850">
    <property type="entry name" value="Periplasmic binding protein-like II"/>
    <property type="match status" value="1"/>
</dbReference>
<evidence type="ECO:0000313" key="7">
    <source>
        <dbReference type="EMBL" id="TDQ34133.1"/>
    </source>
</evidence>
<dbReference type="RefSeq" id="WP_133582267.1">
    <property type="nucleotide sequence ID" value="NZ_SNYJ01000027.1"/>
</dbReference>
<dbReference type="PANTHER" id="PTHR43649:SF33">
    <property type="entry name" value="POLYGALACTURONAN_RHAMNOGALACTURONAN-BINDING PROTEIN YTCQ"/>
    <property type="match status" value="1"/>
</dbReference>
<evidence type="ECO:0000256" key="1">
    <source>
        <dbReference type="ARBA" id="ARBA00022475"/>
    </source>
</evidence>
<evidence type="ECO:0000256" key="6">
    <source>
        <dbReference type="SAM" id="SignalP"/>
    </source>
</evidence>
<dbReference type="EMBL" id="SNYJ01000027">
    <property type="protein sequence ID" value="TDQ34133.1"/>
    <property type="molecule type" value="Genomic_DNA"/>
</dbReference>
<dbReference type="Gene3D" id="3.40.190.10">
    <property type="entry name" value="Periplasmic binding protein-like II"/>
    <property type="match status" value="2"/>
</dbReference>
<protein>
    <submittedName>
        <fullName evidence="7">Carbohydrate ABC transporter substrate-binding protein (CUT1 family)</fullName>
    </submittedName>
</protein>
<keyword evidence="1" id="KW-1003">Cell membrane</keyword>
<keyword evidence="8" id="KW-1185">Reference proteome</keyword>
<keyword evidence="2 6" id="KW-0732">Signal</keyword>
<dbReference type="PROSITE" id="PS51257">
    <property type="entry name" value="PROKAR_LIPOPROTEIN"/>
    <property type="match status" value="1"/>
</dbReference>
<comment type="caution">
    <text evidence="7">The sequence shown here is derived from an EMBL/GenBank/DDBJ whole genome shotgun (WGS) entry which is preliminary data.</text>
</comment>
<dbReference type="CDD" id="cd13580">
    <property type="entry name" value="PBP2_AlgQ_like_1"/>
    <property type="match status" value="1"/>
</dbReference>
<dbReference type="PANTHER" id="PTHR43649">
    <property type="entry name" value="ARABINOSE-BINDING PROTEIN-RELATED"/>
    <property type="match status" value="1"/>
</dbReference>
<sequence>MERKINIFRVVSVCLLCAVLLIGCGNNESASSDEENGAFPLSIMINFHTPEVPDEKVLNLVEEATNTDVEIQWVPDNTYSERLQSAFATSSLPDVVFMKSDSFMQFKEGIRDGQFWEVGPYLDQFENLSKLNEEVLKNTMVDGKLYSLYQARPLSRQGMIYRKDWADALGLDAPKNTDEFYDMLKAFTEEDPDGNGAKDTIGLTDRNDVIYGAFDTIASWFGAPNNWGEQDGQLLPDFMSPEYMDTLTFFRDLHSNGYINQDFPVTSKSDQQELFKNGTAGVYVGSMGDVQGLYEDAKALNPEVVLDVHNQVKGPDGEFQVWSIPGYNKVILFPKSAVESEEELLKILGFLDELMNPELSNLLQWGIEGEHYKVTDGKAEAIASPQVLDTEVSAYKMIEVGGPESNGRYEGYFSYEPQTKAEELYKDNAEHLVTDPTVRLESPTYVERGERLDQIMLDATYKFIIGQLDEAGYEKAIEEWKEEGGDQIIEEYNASNEG</sequence>
<dbReference type="OrthoDB" id="9787283at2"/>
<dbReference type="AlphaFoldDB" id="A0A4R6TSI3"/>
<dbReference type="Proteomes" id="UP000295632">
    <property type="component" value="Unassembled WGS sequence"/>
</dbReference>
<accession>A0A4R6TSI3</accession>
<dbReference type="InterPro" id="IPR006059">
    <property type="entry name" value="SBP"/>
</dbReference>
<keyword evidence="3" id="KW-0472">Membrane</keyword>
<name>A0A4R6TSI3_9BACI</name>
<evidence type="ECO:0000256" key="5">
    <source>
        <dbReference type="ARBA" id="ARBA00023288"/>
    </source>
</evidence>
<keyword evidence="5" id="KW-0449">Lipoprotein</keyword>
<reference evidence="7 8" key="1">
    <citation type="submission" date="2019-03" db="EMBL/GenBank/DDBJ databases">
        <title>Genomic Encyclopedia of Type Strains, Phase IV (KMG-IV): sequencing the most valuable type-strain genomes for metagenomic binning, comparative biology and taxonomic classification.</title>
        <authorList>
            <person name="Goeker M."/>
        </authorList>
    </citation>
    <scope>NUCLEOTIDE SEQUENCE [LARGE SCALE GENOMIC DNA]</scope>
    <source>
        <strain evidence="7 8">DSM 28697</strain>
    </source>
</reference>
<evidence type="ECO:0000256" key="4">
    <source>
        <dbReference type="ARBA" id="ARBA00023139"/>
    </source>
</evidence>
<dbReference type="InterPro" id="IPR050490">
    <property type="entry name" value="Bact_solute-bd_prot1"/>
</dbReference>
<feature type="chain" id="PRO_5020459325" evidence="6">
    <location>
        <begin position="31"/>
        <end position="498"/>
    </location>
</feature>
<keyword evidence="4" id="KW-0564">Palmitate</keyword>
<proteinExistence type="predicted"/>
<organism evidence="7 8">
    <name type="scientific">Aureibacillus halotolerans</name>
    <dbReference type="NCBI Taxonomy" id="1508390"/>
    <lineage>
        <taxon>Bacteria</taxon>
        <taxon>Bacillati</taxon>
        <taxon>Bacillota</taxon>
        <taxon>Bacilli</taxon>
        <taxon>Bacillales</taxon>
        <taxon>Bacillaceae</taxon>
        <taxon>Aureibacillus</taxon>
    </lineage>
</organism>
<evidence type="ECO:0000256" key="3">
    <source>
        <dbReference type="ARBA" id="ARBA00023136"/>
    </source>
</evidence>
<evidence type="ECO:0000313" key="8">
    <source>
        <dbReference type="Proteomes" id="UP000295632"/>
    </source>
</evidence>
<feature type="signal peptide" evidence="6">
    <location>
        <begin position="1"/>
        <end position="30"/>
    </location>
</feature>
<dbReference type="Pfam" id="PF01547">
    <property type="entry name" value="SBP_bac_1"/>
    <property type="match status" value="1"/>
</dbReference>
<gene>
    <name evidence="7" type="ORF">EV213_12730</name>
</gene>